<feature type="compositionally biased region" description="Polar residues" evidence="1">
    <location>
        <begin position="1"/>
        <end position="27"/>
    </location>
</feature>
<feature type="region of interest" description="Disordered" evidence="1">
    <location>
        <begin position="1"/>
        <end position="62"/>
    </location>
</feature>
<feature type="compositionally biased region" description="Basic residues" evidence="1">
    <location>
        <begin position="76"/>
        <end position="86"/>
    </location>
</feature>
<gene>
    <name evidence="2" type="ORF">HPP92_021081</name>
</gene>
<evidence type="ECO:0000313" key="3">
    <source>
        <dbReference type="Proteomes" id="UP000639772"/>
    </source>
</evidence>
<dbReference type="Proteomes" id="UP000639772">
    <property type="component" value="Chromosome 11"/>
</dbReference>
<organism evidence="2 3">
    <name type="scientific">Vanilla planifolia</name>
    <name type="common">Vanilla</name>
    <dbReference type="NCBI Taxonomy" id="51239"/>
    <lineage>
        <taxon>Eukaryota</taxon>
        <taxon>Viridiplantae</taxon>
        <taxon>Streptophyta</taxon>
        <taxon>Embryophyta</taxon>
        <taxon>Tracheophyta</taxon>
        <taxon>Spermatophyta</taxon>
        <taxon>Magnoliopsida</taxon>
        <taxon>Liliopsida</taxon>
        <taxon>Asparagales</taxon>
        <taxon>Orchidaceae</taxon>
        <taxon>Vanilloideae</taxon>
        <taxon>Vanilleae</taxon>
        <taxon>Vanilla</taxon>
    </lineage>
</organism>
<dbReference type="AlphaFoldDB" id="A0A835PY87"/>
<evidence type="ECO:0000313" key="2">
    <source>
        <dbReference type="EMBL" id="KAG0462605.1"/>
    </source>
</evidence>
<evidence type="ECO:0000256" key="1">
    <source>
        <dbReference type="SAM" id="MobiDB-lite"/>
    </source>
</evidence>
<protein>
    <submittedName>
        <fullName evidence="2">Uncharacterized protein</fullName>
    </submittedName>
</protein>
<dbReference type="EMBL" id="JADCNM010000011">
    <property type="protein sequence ID" value="KAG0462605.1"/>
    <property type="molecule type" value="Genomic_DNA"/>
</dbReference>
<feature type="compositionally biased region" description="Basic and acidic residues" evidence="1">
    <location>
        <begin position="90"/>
        <end position="104"/>
    </location>
</feature>
<name>A0A835PY87_VANPL</name>
<accession>A0A835PY87</accession>
<reference evidence="2 3" key="1">
    <citation type="journal article" date="2020" name="Nat. Food">
        <title>A phased Vanilla planifolia genome enables genetic improvement of flavour and production.</title>
        <authorList>
            <person name="Hasing T."/>
            <person name="Tang H."/>
            <person name="Brym M."/>
            <person name="Khazi F."/>
            <person name="Huang T."/>
            <person name="Chambers A.H."/>
        </authorList>
    </citation>
    <scope>NUCLEOTIDE SEQUENCE [LARGE SCALE GENOMIC DNA]</scope>
    <source>
        <tissue evidence="2">Leaf</tissue>
    </source>
</reference>
<feature type="region of interest" description="Disordered" evidence="1">
    <location>
        <begin position="75"/>
        <end position="104"/>
    </location>
</feature>
<proteinExistence type="predicted"/>
<sequence>MDTNNPRSIVTIAPQNRSPPVGNQSKSIDFVPTTVSRRRPVHNQNTTGQHSDRQPLPDAAPIPFGGYDVVFAVRPSRNHQAHHRHPTSCPDHESSTADGKADFK</sequence>
<comment type="caution">
    <text evidence="2">The sequence shown here is derived from an EMBL/GenBank/DDBJ whole genome shotgun (WGS) entry which is preliminary data.</text>
</comment>